<comment type="similarity">
    <text evidence="3">Belongs to the AAA ATPase family. Highly divergent.</text>
</comment>
<dbReference type="InterPro" id="IPR052381">
    <property type="entry name" value="AAA_domain_protein"/>
</dbReference>
<name>A0A9X8EFF9_PSEPU</name>
<dbReference type="SUPFAM" id="SSF48371">
    <property type="entry name" value="ARM repeat"/>
    <property type="match status" value="1"/>
</dbReference>
<evidence type="ECO:0000313" key="6">
    <source>
        <dbReference type="EMBL" id="ROQ48918.1"/>
    </source>
</evidence>
<dbReference type="SUPFAM" id="SSF52540">
    <property type="entry name" value="P-loop containing nucleoside triphosphate hydrolases"/>
    <property type="match status" value="1"/>
</dbReference>
<gene>
    <name evidence="6" type="ORF">EDF85_3221</name>
</gene>
<dbReference type="Pfam" id="PF00004">
    <property type="entry name" value="AAA"/>
    <property type="match status" value="1"/>
</dbReference>
<keyword evidence="1" id="KW-0547">Nucleotide-binding</keyword>
<reference evidence="6 7" key="1">
    <citation type="submission" date="2018-11" db="EMBL/GenBank/DDBJ databases">
        <title>Genomic analyses of the natural microbiome of Caenorhabditis elegans.</title>
        <authorList>
            <person name="Samuel B."/>
        </authorList>
    </citation>
    <scope>NUCLEOTIDE SEQUENCE [LARGE SCALE GENOMIC DNA]</scope>
    <source>
        <strain evidence="6 7">BIGb0473</strain>
    </source>
</reference>
<proteinExistence type="inferred from homology"/>
<evidence type="ECO:0000256" key="4">
    <source>
        <dbReference type="ARBA" id="ARBA00040480"/>
    </source>
</evidence>
<dbReference type="InterPro" id="IPR027417">
    <property type="entry name" value="P-loop_NTPase"/>
</dbReference>
<evidence type="ECO:0000313" key="7">
    <source>
        <dbReference type="Proteomes" id="UP000269115"/>
    </source>
</evidence>
<feature type="domain" description="AAA+ ATPase" evidence="5">
    <location>
        <begin position="269"/>
        <end position="404"/>
    </location>
</feature>
<evidence type="ECO:0000256" key="1">
    <source>
        <dbReference type="ARBA" id="ARBA00022741"/>
    </source>
</evidence>
<dbReference type="SMART" id="SM00382">
    <property type="entry name" value="AAA"/>
    <property type="match status" value="1"/>
</dbReference>
<dbReference type="InterPro" id="IPR003959">
    <property type="entry name" value="ATPase_AAA_core"/>
</dbReference>
<dbReference type="PANTHER" id="PTHR42960:SF1">
    <property type="entry name" value="YCF46 PROTEIN"/>
    <property type="match status" value="1"/>
</dbReference>
<evidence type="ECO:0000256" key="2">
    <source>
        <dbReference type="ARBA" id="ARBA00022840"/>
    </source>
</evidence>
<evidence type="ECO:0000256" key="3">
    <source>
        <dbReference type="ARBA" id="ARBA00038088"/>
    </source>
</evidence>
<protein>
    <recommendedName>
        <fullName evidence="4">Uncharacterized AAA domain-containing protein ycf46</fullName>
    </recommendedName>
</protein>
<dbReference type="InterPro" id="IPR016024">
    <property type="entry name" value="ARM-type_fold"/>
</dbReference>
<dbReference type="EMBL" id="RJUR01000014">
    <property type="protein sequence ID" value="ROQ48918.1"/>
    <property type="molecule type" value="Genomic_DNA"/>
</dbReference>
<dbReference type="InterPro" id="IPR003593">
    <property type="entry name" value="AAA+_ATPase"/>
</dbReference>
<comment type="caution">
    <text evidence="6">The sequence shown here is derived from an EMBL/GenBank/DDBJ whole genome shotgun (WGS) entry which is preliminary data.</text>
</comment>
<accession>A0A9X8EFF9</accession>
<dbReference type="Gene3D" id="3.40.50.300">
    <property type="entry name" value="P-loop containing nucleotide triphosphate hydrolases"/>
    <property type="match status" value="1"/>
</dbReference>
<dbReference type="Gene3D" id="1.25.10.10">
    <property type="entry name" value="Leucine-rich Repeat Variant"/>
    <property type="match status" value="4"/>
</dbReference>
<evidence type="ECO:0000259" key="5">
    <source>
        <dbReference type="SMART" id="SM00382"/>
    </source>
</evidence>
<dbReference type="InterPro" id="IPR011989">
    <property type="entry name" value="ARM-like"/>
</dbReference>
<keyword evidence="2" id="KW-0067">ATP-binding</keyword>
<dbReference type="Gene3D" id="1.10.8.60">
    <property type="match status" value="1"/>
</dbReference>
<organism evidence="6 7">
    <name type="scientific">Pseudomonas putida</name>
    <name type="common">Arthrobacter siderocapsulatus</name>
    <dbReference type="NCBI Taxonomy" id="303"/>
    <lineage>
        <taxon>Bacteria</taxon>
        <taxon>Pseudomonadati</taxon>
        <taxon>Pseudomonadota</taxon>
        <taxon>Gammaproteobacteria</taxon>
        <taxon>Pseudomonadales</taxon>
        <taxon>Pseudomonadaceae</taxon>
        <taxon>Pseudomonas</taxon>
    </lineage>
</organism>
<dbReference type="GO" id="GO:0016887">
    <property type="term" value="F:ATP hydrolysis activity"/>
    <property type="evidence" value="ECO:0007669"/>
    <property type="project" value="InterPro"/>
</dbReference>
<dbReference type="RefSeq" id="WP_123753110.1">
    <property type="nucleotide sequence ID" value="NZ_RJUR01000014.1"/>
</dbReference>
<dbReference type="GO" id="GO:0005524">
    <property type="term" value="F:ATP binding"/>
    <property type="evidence" value="ECO:0007669"/>
    <property type="project" value="UniProtKB-KW"/>
</dbReference>
<dbReference type="Proteomes" id="UP000269115">
    <property type="component" value="Unassembled WGS sequence"/>
</dbReference>
<sequence>MNLLELKDKIKSHLVAGYPGLYIHSGEEARVDTMLQDVASQLGMHPKEWNLGYGWVDFVNKQPRGSQGPRTDLAESLPSLLDDDLDHKLFIIKDARSALENQPLAVARLKQLLNRIQRHHRGTSAVVLVSETLHIPSQIEAQITLLPLPLPRGEEITSQLEAVCQQLDLLVPEGLRQRLHAACSGLNQEEIRSALAMVRQHHEQINDAALVLIQHEKEQIIAKSGVLEMLRVNENATDIGGLENLKTWLGRRAQIFRRLGEARDARVQAPKGVLIAGMPGCGKSLTAKAAAGLFQLPLLRLDIGSLLGKYVGESEHNMRRALSMAESVSPCILWIDELEKAFVGLTSGSGSEVSSRLFGYFLTWMQEKTGAVFVIATANNIATLPPELLRKGRFDEVFYVGFPNAVERGAILDIHLKGETVQLEPAQRSKLVTQCRDYAGADIQNAINEARETAFLDGRPLKFEDLEAAIDLTVPLRETLRDQVAKYEELFEKFKLKPASASDGLSVAQMIQMAENHNALRREEVARHEDCPDDLLERLVGDTDAKVRTAAYGNPNCPEKLLTLRINIEEGQPGFDRALLHLACLHAHAPHDLIAAQFERLELDAEQRRQLAKRTDDESLQQRLLADQEPLVRRALATNKAVSKVVQQQLAKDTAVTVRDYLIGNDNLHPEVQEQLARDPSFEVRERLARRDELSETVQLLLTRDEDQDVLEALARRAGATALPDAVQLELVKCDPDLREALARNDNLGAPAQLLLARDPSLQVRRILADHPNLTSAALQCLTTDVEEVQASLAGNTNLGSALLQMGLSQHESEDVRRALAGNSALNVEVQARLLKDPEPNVREALAGNDHLAEQILEALMYDEQDDVRERLVRWRDTVQPSVQRHLAADPSTDVRRCLARVADLLDDVQQQLAGDLPEIQQELAENAALGTDIQQRLLERGDAQTLCALAGNQAVTAPLQARLADDSNIDVRTRLASNPALAGPVADKLIGDVEAVQRALAGNRHLSEAQCLRLYKIGSEHVRQTLAANTAIGETLMTLICQTKTAAPTEASDSVGRAIGMIFSGYMGAQQSSVSGQEQPPGKEKLVLAAQGKLPAHLQADLLAEGAQAQPLLEALADNSTLTRPVQEALAAHKSAKVRARLAANKAVDSDILRQLLRDPEPDVRIALLRDWWMDRDMELELAQDKNVNVRFAVAANQHVGTAAQLLLANDPDESVRARLIERDSHFMFTLHSRAQEVLAQDVEQDIRESLATYPKLKPSAQLVLAKDDEICVRIALARGNKDWNGGDLCEEAQLQLLRDEESSVHLALAENRRLSPATQALLAQNALASVRLKLVESSSYMNQLTPEAQRILARDKDSKVRQELANRLFGLLAMPSEEDVQLTLASDPDTEVRLAILVSLRYNSTRVSDAVRARLIEGLDHDTRQTVEEMLDSCEED</sequence>
<dbReference type="PANTHER" id="PTHR42960">
    <property type="entry name" value="YCF46 PROTEIN"/>
    <property type="match status" value="1"/>
</dbReference>